<dbReference type="SMART" id="SM00796">
    <property type="entry name" value="AHS1"/>
    <property type="match status" value="1"/>
</dbReference>
<dbReference type="OrthoDB" id="9778567at2"/>
<evidence type="ECO:0000313" key="6">
    <source>
        <dbReference type="Proteomes" id="UP000315711"/>
    </source>
</evidence>
<evidence type="ECO:0000313" key="5">
    <source>
        <dbReference type="EMBL" id="TWI57235.1"/>
    </source>
</evidence>
<proteinExistence type="predicted"/>
<keyword evidence="2" id="KW-0378">Hydrolase</keyword>
<name>A0A562QKJ9_9BACI</name>
<protein>
    <submittedName>
        <fullName evidence="5">Inhibitor of KinA</fullName>
    </submittedName>
</protein>
<organism evidence="5 6">
    <name type="scientific">Halalkalibacter nanhaiisediminis</name>
    <dbReference type="NCBI Taxonomy" id="688079"/>
    <lineage>
        <taxon>Bacteria</taxon>
        <taxon>Bacillati</taxon>
        <taxon>Bacillota</taxon>
        <taxon>Bacilli</taxon>
        <taxon>Bacillales</taxon>
        <taxon>Bacillaceae</taxon>
        <taxon>Halalkalibacter</taxon>
    </lineage>
</organism>
<dbReference type="SUPFAM" id="SSF160467">
    <property type="entry name" value="PH0987 N-terminal domain-like"/>
    <property type="match status" value="1"/>
</dbReference>
<dbReference type="Proteomes" id="UP000315711">
    <property type="component" value="Unassembled WGS sequence"/>
</dbReference>
<comment type="caution">
    <text evidence="5">The sequence shown here is derived from an EMBL/GenBank/DDBJ whole genome shotgun (WGS) entry which is preliminary data.</text>
</comment>
<dbReference type="GO" id="GO:0005524">
    <property type="term" value="F:ATP binding"/>
    <property type="evidence" value="ECO:0007669"/>
    <property type="project" value="UniProtKB-KW"/>
</dbReference>
<dbReference type="PANTHER" id="PTHR34698:SF2">
    <property type="entry name" value="5-OXOPROLINASE SUBUNIT B"/>
    <property type="match status" value="1"/>
</dbReference>
<evidence type="ECO:0000256" key="1">
    <source>
        <dbReference type="ARBA" id="ARBA00022741"/>
    </source>
</evidence>
<dbReference type="PANTHER" id="PTHR34698">
    <property type="entry name" value="5-OXOPROLINASE SUBUNIT B"/>
    <property type="match status" value="1"/>
</dbReference>
<dbReference type="Gene3D" id="2.40.100.10">
    <property type="entry name" value="Cyclophilin-like"/>
    <property type="match status" value="1"/>
</dbReference>
<dbReference type="InterPro" id="IPR003833">
    <property type="entry name" value="CT_C_D"/>
</dbReference>
<keyword evidence="6" id="KW-1185">Reference proteome</keyword>
<evidence type="ECO:0000259" key="4">
    <source>
        <dbReference type="SMART" id="SM00796"/>
    </source>
</evidence>
<reference evidence="5 6" key="1">
    <citation type="journal article" date="2015" name="Stand. Genomic Sci.">
        <title>Genomic Encyclopedia of Bacterial and Archaeal Type Strains, Phase III: the genomes of soil and plant-associated and newly described type strains.</title>
        <authorList>
            <person name="Whitman W.B."/>
            <person name="Woyke T."/>
            <person name="Klenk H.P."/>
            <person name="Zhou Y."/>
            <person name="Lilburn T.G."/>
            <person name="Beck B.J."/>
            <person name="De Vos P."/>
            <person name="Vandamme P."/>
            <person name="Eisen J.A."/>
            <person name="Garrity G."/>
            <person name="Hugenholtz P."/>
            <person name="Kyrpides N.C."/>
        </authorList>
    </citation>
    <scope>NUCLEOTIDE SEQUENCE [LARGE SCALE GENOMIC DNA]</scope>
    <source>
        <strain evidence="5 6">CGMCC 1.10116</strain>
    </source>
</reference>
<feature type="domain" description="Carboxyltransferase" evidence="4">
    <location>
        <begin position="12"/>
        <end position="221"/>
    </location>
</feature>
<dbReference type="EMBL" id="VLKZ01000004">
    <property type="protein sequence ID" value="TWI57235.1"/>
    <property type="molecule type" value="Genomic_DNA"/>
</dbReference>
<evidence type="ECO:0000256" key="3">
    <source>
        <dbReference type="ARBA" id="ARBA00022840"/>
    </source>
</evidence>
<dbReference type="Pfam" id="PF02682">
    <property type="entry name" value="CT_C_D"/>
    <property type="match status" value="1"/>
</dbReference>
<dbReference type="AlphaFoldDB" id="A0A562QKJ9"/>
<sequence>MVQTTCHANTDIQIKSLGDSAIIIYFGNEIEISIHKRVKALLDYLDKEPIEGMIEYVPSYTSVTIYYNPLQVLQKNKKGSPSEIISFQLEEIVKKLKSSNEQVARKIEIPVCYGGGFGPDLEYVAKHNNLTTDEVISIHSSKEYLVYMLGFAPGFPFVGGMSTQIATPRRKEPRSAILAGSVGIAGNQTGIYPISTPGGWQLIGRTPVRLFLSEQNPPSFLQAGDIIKFKSISLKEFNEYKEETS</sequence>
<dbReference type="InterPro" id="IPR029000">
    <property type="entry name" value="Cyclophilin-like_dom_sf"/>
</dbReference>
<accession>A0A562QKJ9</accession>
<keyword evidence="1" id="KW-0547">Nucleotide-binding</keyword>
<dbReference type="SUPFAM" id="SSF50891">
    <property type="entry name" value="Cyclophilin-like"/>
    <property type="match status" value="1"/>
</dbReference>
<evidence type="ECO:0000256" key="2">
    <source>
        <dbReference type="ARBA" id="ARBA00022801"/>
    </source>
</evidence>
<dbReference type="GO" id="GO:0016787">
    <property type="term" value="F:hydrolase activity"/>
    <property type="evidence" value="ECO:0007669"/>
    <property type="project" value="UniProtKB-KW"/>
</dbReference>
<dbReference type="Gene3D" id="3.30.1360.40">
    <property type="match status" value="1"/>
</dbReference>
<keyword evidence="3" id="KW-0067">ATP-binding</keyword>
<dbReference type="NCBIfam" id="TIGR00370">
    <property type="entry name" value="5-oxoprolinase subunit PxpB"/>
    <property type="match status" value="1"/>
</dbReference>
<gene>
    <name evidence="5" type="ORF">IQ10_01941</name>
</gene>
<dbReference type="InterPro" id="IPR010016">
    <property type="entry name" value="PxpB"/>
</dbReference>
<dbReference type="RefSeq" id="WP_144450243.1">
    <property type="nucleotide sequence ID" value="NZ_VLKZ01000004.1"/>
</dbReference>